<dbReference type="RefSeq" id="WP_284206933.1">
    <property type="nucleotide sequence ID" value="NZ_BSSU01000005.1"/>
</dbReference>
<proteinExistence type="inferred from homology"/>
<reference evidence="9 10" key="1">
    <citation type="submission" date="2023-03" db="EMBL/GenBank/DDBJ databases">
        <title>Draft genome sequence of Thalassotalea eurytherma JCM 18482T.</title>
        <authorList>
            <person name="Sawabe T."/>
        </authorList>
    </citation>
    <scope>NUCLEOTIDE SEQUENCE [LARGE SCALE GENOMIC DNA]</scope>
    <source>
        <strain evidence="9 10">JCM 18482</strain>
    </source>
</reference>
<evidence type="ECO:0000256" key="3">
    <source>
        <dbReference type="ARBA" id="ARBA00022475"/>
    </source>
</evidence>
<evidence type="ECO:0000256" key="4">
    <source>
        <dbReference type="ARBA" id="ARBA00022692"/>
    </source>
</evidence>
<feature type="transmembrane region" description="Helical" evidence="7">
    <location>
        <begin position="12"/>
        <end position="37"/>
    </location>
</feature>
<dbReference type="PROSITE" id="PS50928">
    <property type="entry name" value="ABC_TM1"/>
    <property type="match status" value="2"/>
</dbReference>
<feature type="transmembrane region" description="Helical" evidence="7">
    <location>
        <begin position="415"/>
        <end position="435"/>
    </location>
</feature>
<evidence type="ECO:0000256" key="5">
    <source>
        <dbReference type="ARBA" id="ARBA00022989"/>
    </source>
</evidence>
<evidence type="ECO:0000256" key="7">
    <source>
        <dbReference type="RuleBase" id="RU363032"/>
    </source>
</evidence>
<feature type="domain" description="ABC transmembrane type-1" evidence="8">
    <location>
        <begin position="59"/>
        <end position="266"/>
    </location>
</feature>
<keyword evidence="10" id="KW-1185">Reference proteome</keyword>
<feature type="transmembrane region" description="Helical" evidence="7">
    <location>
        <begin position="94"/>
        <end position="114"/>
    </location>
</feature>
<sequence length="548" mass="60969">MIEKLVGARFSVNTLLTFLLISLLTLALLMPVLVMFYQGAFAPFSLFSHLWQTVLPQYLSNTVWLGFNVVMLSLLFGGLSALFLHFLPIAGANYLRWLLLLPLAMPAYLIAYLYTDLFDYAGLIQRFLRATFDWQSPNDYWFFDLRTLGGASVIIALVLFPYVYMITRTALENLDPKLLQASQSLGVSPWRGIKRVILPLVRPALAVSASLVLMETLADFATVQYFAVNTLTTAIYDTWLGYSDLATANALASILLLLVFFVVVLEQKSRSKLNAQSQNIALAQTLFKPHKLMLWFATAFCWLLVIAGFLLPLALLLVMAWQYSDSQQLSLLMTIGGNSIYVAGIAATVALLLAIVFTFYRKFSLTTFRQFPLGLSSLGYAIPGTVLAMALLSTFGPIDFWINDIAAAFDLERPGLVLSGTIFAVVFAFVVRFMAIANGTINTGIDQIPDNLIKAAKSLGSGHFSILRRVYLPLLKPSLLVAWLLVFVEAMKELPAVLLLRPFNFETLSTYIYQLISDEQLEQGALGAILIVIFGLIPIIWLNRKQEV</sequence>
<gene>
    <name evidence="9" type="primary">fbpB</name>
    <name evidence="9" type="ORF">theurythT_10440</name>
</gene>
<dbReference type="CDD" id="cd06261">
    <property type="entry name" value="TM_PBP2"/>
    <property type="match status" value="2"/>
</dbReference>
<keyword evidence="5 7" id="KW-1133">Transmembrane helix</keyword>
<evidence type="ECO:0000256" key="1">
    <source>
        <dbReference type="ARBA" id="ARBA00004651"/>
    </source>
</evidence>
<dbReference type="Proteomes" id="UP001157133">
    <property type="component" value="Unassembled WGS sequence"/>
</dbReference>
<feature type="transmembrane region" description="Helical" evidence="7">
    <location>
        <begin position="292"/>
        <end position="320"/>
    </location>
</feature>
<feature type="transmembrane region" description="Helical" evidence="7">
    <location>
        <begin position="340"/>
        <end position="360"/>
    </location>
</feature>
<feature type="transmembrane region" description="Helical" evidence="7">
    <location>
        <begin position="204"/>
        <end position="226"/>
    </location>
</feature>
<evidence type="ECO:0000256" key="2">
    <source>
        <dbReference type="ARBA" id="ARBA00022448"/>
    </source>
</evidence>
<dbReference type="InterPro" id="IPR035906">
    <property type="entry name" value="MetI-like_sf"/>
</dbReference>
<dbReference type="Gene3D" id="1.10.3720.10">
    <property type="entry name" value="MetI-like"/>
    <property type="match status" value="2"/>
</dbReference>
<feature type="transmembrane region" description="Helical" evidence="7">
    <location>
        <begin position="524"/>
        <end position="542"/>
    </location>
</feature>
<feature type="domain" description="ABC transmembrane type-1" evidence="8">
    <location>
        <begin position="336"/>
        <end position="542"/>
    </location>
</feature>
<keyword evidence="2 7" id="KW-0813">Transport</keyword>
<feature type="transmembrane region" description="Helical" evidence="7">
    <location>
        <begin position="372"/>
        <end position="395"/>
    </location>
</feature>
<evidence type="ECO:0000313" key="9">
    <source>
        <dbReference type="EMBL" id="GLX81592.1"/>
    </source>
</evidence>
<dbReference type="PANTHER" id="PTHR30183">
    <property type="entry name" value="MOLYBDENUM TRANSPORT SYSTEM PERMEASE PROTEIN MODB"/>
    <property type="match status" value="1"/>
</dbReference>
<name>A0ABQ6H1Z5_9GAMM</name>
<keyword evidence="6 7" id="KW-0472">Membrane</keyword>
<evidence type="ECO:0000259" key="8">
    <source>
        <dbReference type="PROSITE" id="PS50928"/>
    </source>
</evidence>
<dbReference type="EMBL" id="BSSU01000005">
    <property type="protein sequence ID" value="GLX81592.1"/>
    <property type="molecule type" value="Genomic_DNA"/>
</dbReference>
<comment type="similarity">
    <text evidence="7">Belongs to the binding-protein-dependent transport system permease family.</text>
</comment>
<keyword evidence="4 7" id="KW-0812">Transmembrane</keyword>
<dbReference type="Pfam" id="PF00528">
    <property type="entry name" value="BPD_transp_1"/>
    <property type="match status" value="2"/>
</dbReference>
<protein>
    <submittedName>
        <fullName evidence="9">Iron(III) ABC transporter permease</fullName>
    </submittedName>
</protein>
<accession>A0ABQ6H1Z5</accession>
<feature type="transmembrane region" description="Helical" evidence="7">
    <location>
        <begin position="63"/>
        <end position="87"/>
    </location>
</feature>
<evidence type="ECO:0000256" key="6">
    <source>
        <dbReference type="ARBA" id="ARBA00023136"/>
    </source>
</evidence>
<feature type="transmembrane region" description="Helical" evidence="7">
    <location>
        <begin position="148"/>
        <end position="167"/>
    </location>
</feature>
<comment type="subcellular location">
    <subcellularLocation>
        <location evidence="1 7">Cell membrane</location>
        <topology evidence="1 7">Multi-pass membrane protein</topology>
    </subcellularLocation>
</comment>
<dbReference type="PANTHER" id="PTHR30183:SF2">
    <property type="entry name" value="IRON UTILIZATION PROTEIN"/>
    <property type="match status" value="1"/>
</dbReference>
<keyword evidence="3" id="KW-1003">Cell membrane</keyword>
<dbReference type="InterPro" id="IPR000515">
    <property type="entry name" value="MetI-like"/>
</dbReference>
<organism evidence="9 10">
    <name type="scientific">Thalassotalea eurytherma</name>
    <dbReference type="NCBI Taxonomy" id="1144278"/>
    <lineage>
        <taxon>Bacteria</taxon>
        <taxon>Pseudomonadati</taxon>
        <taxon>Pseudomonadota</taxon>
        <taxon>Gammaproteobacteria</taxon>
        <taxon>Alteromonadales</taxon>
        <taxon>Colwelliaceae</taxon>
        <taxon>Thalassotalea</taxon>
    </lineage>
</organism>
<evidence type="ECO:0000313" key="10">
    <source>
        <dbReference type="Proteomes" id="UP001157133"/>
    </source>
</evidence>
<comment type="caution">
    <text evidence="9">The sequence shown here is derived from an EMBL/GenBank/DDBJ whole genome shotgun (WGS) entry which is preliminary data.</text>
</comment>
<feature type="transmembrane region" description="Helical" evidence="7">
    <location>
        <begin position="246"/>
        <end position="265"/>
    </location>
</feature>
<dbReference type="SUPFAM" id="SSF161098">
    <property type="entry name" value="MetI-like"/>
    <property type="match status" value="2"/>
</dbReference>